<organism evidence="2">
    <name type="scientific">Anopheles marajoara</name>
    <dbReference type="NCBI Taxonomy" id="58244"/>
    <lineage>
        <taxon>Eukaryota</taxon>
        <taxon>Metazoa</taxon>
        <taxon>Ecdysozoa</taxon>
        <taxon>Arthropoda</taxon>
        <taxon>Hexapoda</taxon>
        <taxon>Insecta</taxon>
        <taxon>Pterygota</taxon>
        <taxon>Neoptera</taxon>
        <taxon>Endopterygota</taxon>
        <taxon>Diptera</taxon>
        <taxon>Nematocera</taxon>
        <taxon>Culicoidea</taxon>
        <taxon>Culicidae</taxon>
        <taxon>Anophelinae</taxon>
        <taxon>Anopheles</taxon>
    </lineage>
</organism>
<keyword evidence="1" id="KW-0732">Signal</keyword>
<accession>A0A2M4C9G9</accession>
<feature type="signal peptide" evidence="1">
    <location>
        <begin position="1"/>
        <end position="24"/>
    </location>
</feature>
<feature type="chain" id="PRO_5014837581" evidence="1">
    <location>
        <begin position="25"/>
        <end position="93"/>
    </location>
</feature>
<dbReference type="EMBL" id="GGFJ01012826">
    <property type="protein sequence ID" value="MBW61967.1"/>
    <property type="molecule type" value="Transcribed_RNA"/>
</dbReference>
<proteinExistence type="predicted"/>
<reference evidence="2" key="1">
    <citation type="submission" date="2018-01" db="EMBL/GenBank/DDBJ databases">
        <title>An insight into the sialome of Amazonian anophelines.</title>
        <authorList>
            <person name="Ribeiro J.M."/>
            <person name="Scarpassa V."/>
            <person name="Calvo E."/>
        </authorList>
    </citation>
    <scope>NUCLEOTIDE SEQUENCE</scope>
    <source>
        <tissue evidence="2">Salivary glands</tissue>
    </source>
</reference>
<evidence type="ECO:0000313" key="2">
    <source>
        <dbReference type="EMBL" id="MBW61967.1"/>
    </source>
</evidence>
<protein>
    <submittedName>
        <fullName evidence="2">Putative secreted protein</fullName>
    </submittedName>
</protein>
<sequence>MIFFTLLPLSLAPLGVYILPLVEGSHTPHSIHFAASLIGSILFKHQTQPGGFLLAGGCISDRSGAFEHDMNVCMCVLGCAIERLINYLSSTGQ</sequence>
<dbReference type="AlphaFoldDB" id="A0A2M4C9G9"/>
<evidence type="ECO:0000256" key="1">
    <source>
        <dbReference type="SAM" id="SignalP"/>
    </source>
</evidence>
<name>A0A2M4C9G9_9DIPT</name>